<comment type="caution">
    <text evidence="1">The sequence shown here is derived from an EMBL/GenBank/DDBJ whole genome shotgun (WGS) entry which is preliminary data.</text>
</comment>
<name>A0A1S8MZ19_CLOSA</name>
<reference evidence="1 2" key="1">
    <citation type="submission" date="2016-05" db="EMBL/GenBank/DDBJ databases">
        <title>Microbial solvent formation.</title>
        <authorList>
            <person name="Poehlein A."/>
            <person name="Montoya Solano J.D."/>
            <person name="Flitsch S."/>
            <person name="Krabben P."/>
            <person name="Duerre P."/>
            <person name="Daniel R."/>
        </authorList>
    </citation>
    <scope>NUCLEOTIDE SEQUENCE [LARGE SCALE GENOMIC DNA]</scope>
    <source>
        <strain evidence="1 2">L1-8</strain>
    </source>
</reference>
<evidence type="ECO:0000313" key="2">
    <source>
        <dbReference type="Proteomes" id="UP000191154"/>
    </source>
</evidence>
<evidence type="ECO:0000313" key="1">
    <source>
        <dbReference type="EMBL" id="OOM09442.1"/>
    </source>
</evidence>
<dbReference type="RefSeq" id="WP_077866748.1">
    <property type="nucleotide sequence ID" value="NZ_LZYZ01000007.1"/>
</dbReference>
<protein>
    <submittedName>
        <fullName evidence="1">Uncharacterized protein</fullName>
    </submittedName>
</protein>
<gene>
    <name evidence="1" type="ORF">CLOSAC_37230</name>
</gene>
<organism evidence="1 2">
    <name type="scientific">Clostridium saccharobutylicum</name>
    <dbReference type="NCBI Taxonomy" id="169679"/>
    <lineage>
        <taxon>Bacteria</taxon>
        <taxon>Bacillati</taxon>
        <taxon>Bacillota</taxon>
        <taxon>Clostridia</taxon>
        <taxon>Eubacteriales</taxon>
        <taxon>Clostridiaceae</taxon>
        <taxon>Clostridium</taxon>
    </lineage>
</organism>
<proteinExistence type="predicted"/>
<dbReference type="AlphaFoldDB" id="A0A1S8MZ19"/>
<sequence>MKIKYVDAKNRKEDENEVSIDIYFKIDSNEKVYKGTFIFGRKLYTLINSQFEDDFNEKEKIQITDKLLRLDNKRLVRAITRPNGKEKPVVTEAYVSTHISKYINRATVEFKLQGEDFQTVMYYYSYNIGSIDSSAMYMFIPLNKYADSPEDTKEINRQIFEILKQKGESIFEKKYIKMISKGLEIQ</sequence>
<dbReference type="EMBL" id="LZYZ01000007">
    <property type="protein sequence ID" value="OOM09442.1"/>
    <property type="molecule type" value="Genomic_DNA"/>
</dbReference>
<accession>A0A1S8MZ19</accession>
<dbReference type="Proteomes" id="UP000191154">
    <property type="component" value="Unassembled WGS sequence"/>
</dbReference>